<name>A0A0E9SIZ0_ANGAN</name>
<reference evidence="2" key="1">
    <citation type="submission" date="2014-11" db="EMBL/GenBank/DDBJ databases">
        <authorList>
            <person name="Amaro Gonzalez C."/>
        </authorList>
    </citation>
    <scope>NUCLEOTIDE SEQUENCE</scope>
</reference>
<protein>
    <submittedName>
        <fullName evidence="2">Uncharacterized protein</fullName>
    </submittedName>
</protein>
<reference evidence="2" key="2">
    <citation type="journal article" date="2015" name="Fish Shellfish Immunol.">
        <title>Early steps in the European eel (Anguilla anguilla)-Vibrio vulnificus interaction in the gills: Role of the RtxA13 toxin.</title>
        <authorList>
            <person name="Callol A."/>
            <person name="Pajuelo D."/>
            <person name="Ebbesson L."/>
            <person name="Teles M."/>
            <person name="MacKenzie S."/>
            <person name="Amaro C."/>
        </authorList>
    </citation>
    <scope>NUCLEOTIDE SEQUENCE</scope>
</reference>
<proteinExistence type="predicted"/>
<keyword evidence="1" id="KW-0732">Signal</keyword>
<evidence type="ECO:0000256" key="1">
    <source>
        <dbReference type="SAM" id="SignalP"/>
    </source>
</evidence>
<dbReference type="EMBL" id="GBXM01074819">
    <property type="protein sequence ID" value="JAH33758.1"/>
    <property type="molecule type" value="Transcribed_RNA"/>
</dbReference>
<dbReference type="EMBL" id="GBXM01073611">
    <property type="protein sequence ID" value="JAH34966.1"/>
    <property type="molecule type" value="Transcribed_RNA"/>
</dbReference>
<organism evidence="2">
    <name type="scientific">Anguilla anguilla</name>
    <name type="common">European freshwater eel</name>
    <name type="synonym">Muraena anguilla</name>
    <dbReference type="NCBI Taxonomy" id="7936"/>
    <lineage>
        <taxon>Eukaryota</taxon>
        <taxon>Metazoa</taxon>
        <taxon>Chordata</taxon>
        <taxon>Craniata</taxon>
        <taxon>Vertebrata</taxon>
        <taxon>Euteleostomi</taxon>
        <taxon>Actinopterygii</taxon>
        <taxon>Neopterygii</taxon>
        <taxon>Teleostei</taxon>
        <taxon>Anguilliformes</taxon>
        <taxon>Anguillidae</taxon>
        <taxon>Anguilla</taxon>
    </lineage>
</organism>
<dbReference type="AlphaFoldDB" id="A0A0E9SIZ0"/>
<sequence>MLFMIQVLICVIYMLVKCLESGTEQGVGYARTLLISISRWDGW</sequence>
<dbReference type="EMBL" id="GBXM01067360">
    <property type="protein sequence ID" value="JAH41217.1"/>
    <property type="molecule type" value="Transcribed_RNA"/>
</dbReference>
<feature type="signal peptide" evidence="1">
    <location>
        <begin position="1"/>
        <end position="18"/>
    </location>
</feature>
<accession>A0A0E9SIZ0</accession>
<evidence type="ECO:0000313" key="2">
    <source>
        <dbReference type="EMBL" id="JAH41217.1"/>
    </source>
</evidence>
<feature type="chain" id="PRO_5007401404" evidence="1">
    <location>
        <begin position="19"/>
        <end position="43"/>
    </location>
</feature>